<evidence type="ECO:0000256" key="1">
    <source>
        <dbReference type="SAM" id="MobiDB-lite"/>
    </source>
</evidence>
<feature type="compositionally biased region" description="Polar residues" evidence="1">
    <location>
        <begin position="355"/>
        <end position="382"/>
    </location>
</feature>
<keyword evidence="4" id="KW-1185">Reference proteome</keyword>
<protein>
    <recommendedName>
        <fullName evidence="5">F5/8 type C domain-containing protein</fullName>
    </recommendedName>
</protein>
<feature type="compositionally biased region" description="Gly residues" evidence="1">
    <location>
        <begin position="325"/>
        <end position="343"/>
    </location>
</feature>
<reference evidence="3 4" key="1">
    <citation type="submission" date="2019-07" db="EMBL/GenBank/DDBJ databases">
        <title>Whole genome shotgun sequence of Brevifollis gellanilyticus NBRC 108608.</title>
        <authorList>
            <person name="Hosoyama A."/>
            <person name="Uohara A."/>
            <person name="Ohji S."/>
            <person name="Ichikawa N."/>
        </authorList>
    </citation>
    <scope>NUCLEOTIDE SEQUENCE [LARGE SCALE GENOMIC DNA]</scope>
    <source>
        <strain evidence="3 4">NBRC 108608</strain>
    </source>
</reference>
<dbReference type="Proteomes" id="UP000321577">
    <property type="component" value="Unassembled WGS sequence"/>
</dbReference>
<evidence type="ECO:0000256" key="2">
    <source>
        <dbReference type="SAM" id="SignalP"/>
    </source>
</evidence>
<evidence type="ECO:0000313" key="4">
    <source>
        <dbReference type="Proteomes" id="UP000321577"/>
    </source>
</evidence>
<name>A0A512M6T9_9BACT</name>
<evidence type="ECO:0008006" key="5">
    <source>
        <dbReference type="Google" id="ProtNLM"/>
    </source>
</evidence>
<accession>A0A512M6T9</accession>
<comment type="caution">
    <text evidence="3">The sequence shown here is derived from an EMBL/GenBank/DDBJ whole genome shotgun (WGS) entry which is preliminary data.</text>
</comment>
<organism evidence="3 4">
    <name type="scientific">Brevifollis gellanilyticus</name>
    <dbReference type="NCBI Taxonomy" id="748831"/>
    <lineage>
        <taxon>Bacteria</taxon>
        <taxon>Pseudomonadati</taxon>
        <taxon>Verrucomicrobiota</taxon>
        <taxon>Verrucomicrobiia</taxon>
        <taxon>Verrucomicrobiales</taxon>
        <taxon>Verrucomicrobiaceae</taxon>
    </lineage>
</organism>
<dbReference type="OrthoDB" id="181599at2"/>
<keyword evidence="2" id="KW-0732">Signal</keyword>
<evidence type="ECO:0000313" key="3">
    <source>
        <dbReference type="EMBL" id="GEP42459.1"/>
    </source>
</evidence>
<proteinExistence type="predicted"/>
<gene>
    <name evidence="3" type="ORF">BGE01nite_17500</name>
</gene>
<feature type="chain" id="PRO_5021940337" description="F5/8 type C domain-containing protein" evidence="2">
    <location>
        <begin position="24"/>
        <end position="382"/>
    </location>
</feature>
<dbReference type="AlphaFoldDB" id="A0A512M6T9"/>
<dbReference type="RefSeq" id="WP_146850059.1">
    <property type="nucleotide sequence ID" value="NZ_BKAG01000010.1"/>
</dbReference>
<feature type="region of interest" description="Disordered" evidence="1">
    <location>
        <begin position="325"/>
        <end position="382"/>
    </location>
</feature>
<sequence length="382" mass="40075">MKKAPVFVLLTTASLLTMSVAKWSRLPGNESKQVNMSLSSAGTTVSSSDGVTPIAALTAGDPLRPINLAGGRSSAVIKFTKQSVISRATFVSDGIEGKVSTSVSSDGKAWNPAVASVFAPADRFVSMDLGRAQGRYLRLEFELIRGGSIRSFQVFGSHTAADYEVTQNSDGSGSMINFASGIGGGRLIYVNPELYGARSDALEANQIDFPESDEKYRTAVYDLGQVRSLSEFGSVHSPRPVRLAVYAFETLPEKEDWRGRLAFDPTVFESTQPVASGEDASGAGSLKVKTRDTVKARYVALRWEPDFNPPNFTASAHIGGVGTATFNGGGSGNGNGQGNGQGGEGKEDGGKQNVDPINTFNPQNSANGVGPNGTSSNGVSNN</sequence>
<feature type="signal peptide" evidence="2">
    <location>
        <begin position="1"/>
        <end position="23"/>
    </location>
</feature>
<dbReference type="EMBL" id="BKAG01000010">
    <property type="protein sequence ID" value="GEP42459.1"/>
    <property type="molecule type" value="Genomic_DNA"/>
</dbReference>